<dbReference type="InterPro" id="IPR011043">
    <property type="entry name" value="Gal_Oxase/kelch_b-propeller"/>
</dbReference>
<gene>
    <name evidence="4" type="ORF">PCOR1329_LOCUS41344</name>
</gene>
<sequence>MPRFDPAAGRWEQMPPMLVARWGAAAGVADGKLHICGGLDDNRQPLSSVERLNVGGVLDAHQVDVTFLIDGAQVPAEVPDDLEGSMWEAVPDMSERRGWPAAGVLGGVLYVCGGRDEQREPLSSAERLSPGATVWESLPPMDLRVKAALSGGAAMFPGVGDCMTKEPTALTPSTLNIKVVAPPERKYSMYIRGSILLSKSTFQQMWIFKGGYDEPGPTAQAGDKVKAEAEKVVSSWTAPPSRMMKAVLYVVAMHAKETKLRCKVAAGDNGAASTPGRIDDARRRVGQTGCRDTTEPRKAAHALSGAAMLGQVGPASVLDALHQRMMASTSGAAPMAPAGLDESRLALRAEGGGALSFGKGDVPVVAAQALCRAAPGVVQRGWATQRTDECRLLLEYHGGRDDAYTIVIAEAATCVQPEPLTFAWTRAQRAAARQDGGGGRATRRVASATQDVLFHDWGGFAGDVAMMAAARAHWSWHGGRTVDASCLADVAMGSDGGTDDDMGMGQGLDQPVGPAASSVLESWGIDADPNHLPVFLLPEPIVCLISQGKWKSVVVHVSWHKTLVDSQGVCYAGRSLIPGMDWPPAGAPVWNWAPDPDPCDFEAPAPTSHVSHQDLQRISDVIRSLEPLAPSIQDEAERRQRLGQLQSAVMNLDWWAVELREAAGGSHTGFGRFRHAAMQLLDSIRAVSMLKGGASKLRDAVRRAVSLVVPKPLVGAVLRSIEPLQDSKHIASSALPSASVLHRGELSLDVAPALLRRRGHKLDVFRFAWSDASPLAGYDWLWVQVHEVPKAKAVQVCQSAHELARRTRRFAEERVARETFGDMTLEPLADWKPLLMDLLEINEHIYPPTSLALSRATLANKVNAMVHQWNLELPEGASFRDYSRTFCSHTSDMGVELSVPDFSMKAVDDMLPPWVNRSALQLDVEQVEGRVDGELADIPGSDTFMPEALTIYGFQHLTNNLNSDVHTSLPGWGEFYQQLKNLAALMCNRGRRLHFIATCLIGSPWEYAEADFEKFSADLYEHRWRVVPMLPALCKAFRADEFRRERARGEGDDGEANGGGEFDAPGLQRTLQDNYWLACVSFALDVDELPELALAAWGEGCACHEELFKLAGLLLSFCLHSALAR</sequence>
<accession>A0ABN9TRZ0</accession>
<protein>
    <submittedName>
        <fullName evidence="4">Uncharacterized protein</fullName>
    </submittedName>
</protein>
<dbReference type="InterPro" id="IPR015915">
    <property type="entry name" value="Kelch-typ_b-propeller"/>
</dbReference>
<dbReference type="Pfam" id="PF01344">
    <property type="entry name" value="Kelch_1"/>
    <property type="match status" value="1"/>
</dbReference>
<dbReference type="Pfam" id="PF00022">
    <property type="entry name" value="Actin"/>
    <property type="match status" value="1"/>
</dbReference>
<dbReference type="PANTHER" id="PTHR46344">
    <property type="entry name" value="OS02G0202900 PROTEIN"/>
    <property type="match status" value="1"/>
</dbReference>
<reference evidence="4" key="1">
    <citation type="submission" date="2023-10" db="EMBL/GenBank/DDBJ databases">
        <authorList>
            <person name="Chen Y."/>
            <person name="Shah S."/>
            <person name="Dougan E. K."/>
            <person name="Thang M."/>
            <person name="Chan C."/>
        </authorList>
    </citation>
    <scope>NUCLEOTIDE SEQUENCE [LARGE SCALE GENOMIC DNA]</scope>
</reference>
<organism evidence="4 5">
    <name type="scientific">Prorocentrum cordatum</name>
    <dbReference type="NCBI Taxonomy" id="2364126"/>
    <lineage>
        <taxon>Eukaryota</taxon>
        <taxon>Sar</taxon>
        <taxon>Alveolata</taxon>
        <taxon>Dinophyceae</taxon>
        <taxon>Prorocentrales</taxon>
        <taxon>Prorocentraceae</taxon>
        <taxon>Prorocentrum</taxon>
    </lineage>
</organism>
<keyword evidence="5" id="KW-1185">Reference proteome</keyword>
<dbReference type="SUPFAM" id="SSF53067">
    <property type="entry name" value="Actin-like ATPase domain"/>
    <property type="match status" value="1"/>
</dbReference>
<keyword evidence="1" id="KW-0880">Kelch repeat</keyword>
<dbReference type="EMBL" id="CAUYUJ010014975">
    <property type="protein sequence ID" value="CAK0848404.1"/>
    <property type="molecule type" value="Genomic_DNA"/>
</dbReference>
<dbReference type="InterPro" id="IPR006652">
    <property type="entry name" value="Kelch_1"/>
</dbReference>
<dbReference type="InterPro" id="IPR043129">
    <property type="entry name" value="ATPase_NBD"/>
</dbReference>
<comment type="caution">
    <text evidence="4">The sequence shown here is derived from an EMBL/GenBank/DDBJ whole genome shotgun (WGS) entry which is preliminary data.</text>
</comment>
<keyword evidence="2" id="KW-0677">Repeat</keyword>
<dbReference type="Gene3D" id="3.30.420.40">
    <property type="match status" value="1"/>
</dbReference>
<name>A0ABN9TRZ0_9DINO</name>
<dbReference type="PANTHER" id="PTHR46344:SF27">
    <property type="entry name" value="KELCH REPEAT SUPERFAMILY PROTEIN"/>
    <property type="match status" value="1"/>
</dbReference>
<evidence type="ECO:0000313" key="5">
    <source>
        <dbReference type="Proteomes" id="UP001189429"/>
    </source>
</evidence>
<comment type="catalytic activity">
    <reaction evidence="3">
        <text>ATP + H2O = ADP + phosphate + H(+)</text>
        <dbReference type="Rhea" id="RHEA:13065"/>
        <dbReference type="ChEBI" id="CHEBI:15377"/>
        <dbReference type="ChEBI" id="CHEBI:15378"/>
        <dbReference type="ChEBI" id="CHEBI:30616"/>
        <dbReference type="ChEBI" id="CHEBI:43474"/>
        <dbReference type="ChEBI" id="CHEBI:456216"/>
    </reaction>
</comment>
<dbReference type="InterPro" id="IPR004000">
    <property type="entry name" value="Actin"/>
</dbReference>
<evidence type="ECO:0000313" key="4">
    <source>
        <dbReference type="EMBL" id="CAK0848404.1"/>
    </source>
</evidence>
<dbReference type="Gene3D" id="2.120.10.80">
    <property type="entry name" value="Kelch-type beta propeller"/>
    <property type="match status" value="1"/>
</dbReference>
<dbReference type="Proteomes" id="UP001189429">
    <property type="component" value="Unassembled WGS sequence"/>
</dbReference>
<evidence type="ECO:0000256" key="2">
    <source>
        <dbReference type="ARBA" id="ARBA00022737"/>
    </source>
</evidence>
<dbReference type="SUPFAM" id="SSF50965">
    <property type="entry name" value="Galactose oxidase, central domain"/>
    <property type="match status" value="1"/>
</dbReference>
<proteinExistence type="predicted"/>
<evidence type="ECO:0000256" key="3">
    <source>
        <dbReference type="ARBA" id="ARBA00049360"/>
    </source>
</evidence>
<evidence type="ECO:0000256" key="1">
    <source>
        <dbReference type="ARBA" id="ARBA00022441"/>
    </source>
</evidence>